<organism evidence="1 2">
    <name type="scientific">Toxocara canis</name>
    <name type="common">Canine roundworm</name>
    <dbReference type="NCBI Taxonomy" id="6265"/>
    <lineage>
        <taxon>Eukaryota</taxon>
        <taxon>Metazoa</taxon>
        <taxon>Ecdysozoa</taxon>
        <taxon>Nematoda</taxon>
        <taxon>Chromadorea</taxon>
        <taxon>Rhabditida</taxon>
        <taxon>Spirurina</taxon>
        <taxon>Ascaridomorpha</taxon>
        <taxon>Ascaridoidea</taxon>
        <taxon>Toxocaridae</taxon>
        <taxon>Toxocara</taxon>
    </lineage>
</organism>
<dbReference type="Proteomes" id="UP000031036">
    <property type="component" value="Unassembled WGS sequence"/>
</dbReference>
<feature type="non-terminal residue" evidence="1">
    <location>
        <position position="1"/>
    </location>
</feature>
<comment type="caution">
    <text evidence="1">The sequence shown here is derived from an EMBL/GenBank/DDBJ whole genome shotgun (WGS) entry which is preliminary data.</text>
</comment>
<evidence type="ECO:0000313" key="2">
    <source>
        <dbReference type="Proteomes" id="UP000031036"/>
    </source>
</evidence>
<proteinExistence type="predicted"/>
<dbReference type="AlphaFoldDB" id="A0A0B2USD5"/>
<accession>A0A0B2USD5</accession>
<dbReference type="EMBL" id="JPKZ01020359">
    <property type="protein sequence ID" value="KHN71805.1"/>
    <property type="molecule type" value="Genomic_DNA"/>
</dbReference>
<feature type="non-terminal residue" evidence="1">
    <location>
        <position position="116"/>
    </location>
</feature>
<name>A0A0B2USD5_TOXCA</name>
<protein>
    <submittedName>
        <fullName evidence="1">Uncharacterized protein</fullName>
    </submittedName>
</protein>
<reference evidence="1 2" key="1">
    <citation type="submission" date="2014-11" db="EMBL/GenBank/DDBJ databases">
        <title>Genetic blueprint of the zoonotic pathogen Toxocara canis.</title>
        <authorList>
            <person name="Zhu X.-Q."/>
            <person name="Korhonen P.K."/>
            <person name="Cai H."/>
            <person name="Young N.D."/>
            <person name="Nejsum P."/>
            <person name="von Samson-Himmelstjerna G."/>
            <person name="Boag P.R."/>
            <person name="Tan P."/>
            <person name="Li Q."/>
            <person name="Min J."/>
            <person name="Yang Y."/>
            <person name="Wang X."/>
            <person name="Fang X."/>
            <person name="Hall R.S."/>
            <person name="Hofmann A."/>
            <person name="Sternberg P.W."/>
            <person name="Jex A.R."/>
            <person name="Gasser R.B."/>
        </authorList>
    </citation>
    <scope>NUCLEOTIDE SEQUENCE [LARGE SCALE GENOMIC DNA]</scope>
    <source>
        <strain evidence="1">PN_DK_2014</strain>
    </source>
</reference>
<evidence type="ECO:0000313" key="1">
    <source>
        <dbReference type="EMBL" id="KHN71805.1"/>
    </source>
</evidence>
<dbReference type="OrthoDB" id="5798440at2759"/>
<sequence>CLFQVALVARYRTPLQNWRWRICDAVLWIQMRLVRLFFFCLDYRAELIGKIILSITSAISSWRDYLVLRPFTRVGILNLKSLRWIDVSDSLNDVRYTDQITQFASDTGQMISLVFR</sequence>
<keyword evidence="2" id="KW-1185">Reference proteome</keyword>
<gene>
    <name evidence="1" type="ORF">Tcan_01148</name>
</gene>